<dbReference type="Proteomes" id="UP001237105">
    <property type="component" value="Unassembled WGS sequence"/>
</dbReference>
<organism evidence="4 5">
    <name type="scientific">Streptomyces luteolus</name>
    <dbReference type="NCBI Taxonomy" id="3043615"/>
    <lineage>
        <taxon>Bacteria</taxon>
        <taxon>Bacillati</taxon>
        <taxon>Actinomycetota</taxon>
        <taxon>Actinomycetes</taxon>
        <taxon>Kitasatosporales</taxon>
        <taxon>Streptomycetaceae</taxon>
        <taxon>Streptomyces</taxon>
    </lineage>
</organism>
<dbReference type="Gene3D" id="1.10.443.10">
    <property type="entry name" value="Intergrase catalytic core"/>
    <property type="match status" value="1"/>
</dbReference>
<evidence type="ECO:0000259" key="3">
    <source>
        <dbReference type="PROSITE" id="PS51898"/>
    </source>
</evidence>
<accession>A0ABT6TBT1</accession>
<dbReference type="InterPro" id="IPR002104">
    <property type="entry name" value="Integrase_catalytic"/>
</dbReference>
<comment type="caution">
    <text evidence="4">The sequence shown here is derived from an EMBL/GenBank/DDBJ whole genome shotgun (WGS) entry which is preliminary data.</text>
</comment>
<dbReference type="PANTHER" id="PTHR30349">
    <property type="entry name" value="PHAGE INTEGRASE-RELATED"/>
    <property type="match status" value="1"/>
</dbReference>
<sequence length="875" mass="98653">MSAKSLLPLYVDRPDREGRDRLEILTALIGAPSFDPLFREGIIRIPQGHPVYQWECVVGACERVRSGGTDLCSVHLQQWGTARKRGTTRARFLAAAEPLAREGYDRDVPCQICPDRPASLRTELRLCRRHHYSWKRYSLNRAELVDFEQWVAEQTPHEGDGKCRVVVCPSPANSPLGLCSWHKHRYRRCGSPGGVGLPANWWQSYESQGRPVPVFYDDEAAFRAWCASTPAAPRPGQVNLLGLRPLIRAEIQWTLFTHTQQQRHSRWDLGWIQKLVRLARERDAGSLTDLDLEDFPRFHTAIVKRMLHYLRLVYFTPAQTRQAGFIETDHFGIRFPGRASHVDLTAIAQQWLRNLLWDYLAGLMRSAHCPRTAMPIDAARRGITELGAFLAVDAPADGEDPAALASEHMQRFVADQRHRAREKLPSLVMKNADGELSKVSEYTRSVVFNSVRKVMRDALETGRAEPLGLGREFIIAMPAAGGAPLRARRPFPDEAARALADEINLARLADVYDPDDQGMRDAWETIVLTGRRVNEVLKLRWDCIGRYGGLAMFWHDQTKVGNYDAAIRIPERLYDILAERKRKTLDRFTARHGRRPTGAERAKLALFSTTVRNPDGTTALTYQWFHSRFRQWIAELDLGQVVPHQARHTLATSLLRHGATLTHIRRYLGQVSEKMAEHYVHLTQADLDNVLQHVWVAGPGTASPGQLLTGDAASTLTREQAQALAIDLTRRSTPAEGGFCTFQPVVEGGACPWNLDCHNCDKFVLSGADLLYWRRKREQWRLLAEGAPDDATADYLHQYFEPTTRAIDGLEKALAGLGLLDDALALDLRKPQDYFHRVWSTAFRAADLADAGNDEQSEYSDTCTADGDAPEQDPA</sequence>
<dbReference type="SUPFAM" id="SSF56349">
    <property type="entry name" value="DNA breaking-rejoining enzymes"/>
    <property type="match status" value="1"/>
</dbReference>
<evidence type="ECO:0000313" key="5">
    <source>
        <dbReference type="Proteomes" id="UP001237105"/>
    </source>
</evidence>
<dbReference type="InterPro" id="IPR013762">
    <property type="entry name" value="Integrase-like_cat_sf"/>
</dbReference>
<keyword evidence="5" id="KW-1185">Reference proteome</keyword>
<evidence type="ECO:0000313" key="4">
    <source>
        <dbReference type="EMBL" id="MDI3424347.1"/>
    </source>
</evidence>
<keyword evidence="1" id="KW-0233">DNA recombination</keyword>
<dbReference type="PROSITE" id="PS51898">
    <property type="entry name" value="TYR_RECOMBINASE"/>
    <property type="match status" value="1"/>
</dbReference>
<dbReference type="InterPro" id="IPR050090">
    <property type="entry name" value="Tyrosine_recombinase_XerCD"/>
</dbReference>
<gene>
    <name evidence="4" type="ORF">QIT00_38535</name>
</gene>
<dbReference type="PANTHER" id="PTHR30349:SF64">
    <property type="entry name" value="PROPHAGE INTEGRASE INTD-RELATED"/>
    <property type="match status" value="1"/>
</dbReference>
<dbReference type="RefSeq" id="WP_282540166.1">
    <property type="nucleotide sequence ID" value="NZ_JASCIS010000097.1"/>
</dbReference>
<evidence type="ECO:0000256" key="2">
    <source>
        <dbReference type="SAM" id="MobiDB-lite"/>
    </source>
</evidence>
<evidence type="ECO:0000256" key="1">
    <source>
        <dbReference type="ARBA" id="ARBA00023172"/>
    </source>
</evidence>
<feature type="domain" description="Tyr recombinase" evidence="3">
    <location>
        <begin position="486"/>
        <end position="692"/>
    </location>
</feature>
<proteinExistence type="predicted"/>
<dbReference type="InterPro" id="IPR011010">
    <property type="entry name" value="DNA_brk_join_enz"/>
</dbReference>
<dbReference type="Pfam" id="PF00589">
    <property type="entry name" value="Phage_integrase"/>
    <property type="match status" value="1"/>
</dbReference>
<dbReference type="EMBL" id="JASCIS010000097">
    <property type="protein sequence ID" value="MDI3424347.1"/>
    <property type="molecule type" value="Genomic_DNA"/>
</dbReference>
<feature type="region of interest" description="Disordered" evidence="2">
    <location>
        <begin position="851"/>
        <end position="875"/>
    </location>
</feature>
<protein>
    <submittedName>
        <fullName evidence="4">Tyrosine-type recombinase/integrase</fullName>
    </submittedName>
</protein>
<reference evidence="4 5" key="1">
    <citation type="submission" date="2023-05" db="EMBL/GenBank/DDBJ databases">
        <title>Draft genome sequence of Streptomyces sp. B-S-A12 isolated from a cave soil in Thailand.</title>
        <authorList>
            <person name="Chamroensaksri N."/>
            <person name="Muangham S."/>
        </authorList>
    </citation>
    <scope>NUCLEOTIDE SEQUENCE [LARGE SCALE GENOMIC DNA]</scope>
    <source>
        <strain evidence="4 5">B-S-A12</strain>
    </source>
</reference>
<name>A0ABT6TBT1_9ACTN</name>